<evidence type="ECO:0000313" key="1">
    <source>
        <dbReference type="EMBL" id="KAK9128566.1"/>
    </source>
</evidence>
<accession>A0AAP0J916</accession>
<dbReference type="Proteomes" id="UP001420932">
    <property type="component" value="Unassembled WGS sequence"/>
</dbReference>
<comment type="caution">
    <text evidence="1">The sequence shown here is derived from an EMBL/GenBank/DDBJ whole genome shotgun (WGS) entry which is preliminary data.</text>
</comment>
<evidence type="ECO:0000313" key="2">
    <source>
        <dbReference type="Proteomes" id="UP001420932"/>
    </source>
</evidence>
<protein>
    <submittedName>
        <fullName evidence="1">Uncharacterized protein</fullName>
    </submittedName>
</protein>
<proteinExistence type="predicted"/>
<name>A0AAP0J916_9MAGN</name>
<keyword evidence="2" id="KW-1185">Reference proteome</keyword>
<sequence length="79" mass="9243">MHLTLSALSTMTKGEEEHGEQRIHYHPSLFSNLLIFSLSRLFSLKLSSLWPFSFSHVMVMEQRKLAIGLRFYMKTRKNG</sequence>
<reference evidence="1 2" key="1">
    <citation type="submission" date="2024-01" db="EMBL/GenBank/DDBJ databases">
        <title>Genome assemblies of Stephania.</title>
        <authorList>
            <person name="Yang L."/>
        </authorList>
    </citation>
    <scope>NUCLEOTIDE SEQUENCE [LARGE SCALE GENOMIC DNA]</scope>
    <source>
        <strain evidence="1">YNDBR</strain>
        <tissue evidence="1">Leaf</tissue>
    </source>
</reference>
<organism evidence="1 2">
    <name type="scientific">Stephania yunnanensis</name>
    <dbReference type="NCBI Taxonomy" id="152371"/>
    <lineage>
        <taxon>Eukaryota</taxon>
        <taxon>Viridiplantae</taxon>
        <taxon>Streptophyta</taxon>
        <taxon>Embryophyta</taxon>
        <taxon>Tracheophyta</taxon>
        <taxon>Spermatophyta</taxon>
        <taxon>Magnoliopsida</taxon>
        <taxon>Ranunculales</taxon>
        <taxon>Menispermaceae</taxon>
        <taxon>Menispermoideae</taxon>
        <taxon>Cissampelideae</taxon>
        <taxon>Stephania</taxon>
    </lineage>
</organism>
<gene>
    <name evidence="1" type="ORF">Syun_017363</name>
</gene>
<dbReference type="EMBL" id="JBBNAF010000007">
    <property type="protein sequence ID" value="KAK9128566.1"/>
    <property type="molecule type" value="Genomic_DNA"/>
</dbReference>
<dbReference type="AlphaFoldDB" id="A0AAP0J916"/>